<dbReference type="Proteomes" id="UP000230778">
    <property type="component" value="Unassembled WGS sequence"/>
</dbReference>
<evidence type="ECO:0000313" key="3">
    <source>
        <dbReference type="EMBL" id="PIQ05495.1"/>
    </source>
</evidence>
<evidence type="ECO:0000256" key="2">
    <source>
        <dbReference type="SAM" id="Phobius"/>
    </source>
</evidence>
<reference evidence="3 4" key="1">
    <citation type="submission" date="2017-09" db="EMBL/GenBank/DDBJ databases">
        <title>Depth-based differentiation of microbial function through sediment-hosted aquifers and enrichment of novel symbionts in the deep terrestrial subsurface.</title>
        <authorList>
            <person name="Probst A.J."/>
            <person name="Ladd B."/>
            <person name="Jarett J.K."/>
            <person name="Geller-Mcgrath D.E."/>
            <person name="Sieber C.M."/>
            <person name="Emerson J.B."/>
            <person name="Anantharaman K."/>
            <person name="Thomas B.C."/>
            <person name="Malmstrom R."/>
            <person name="Stieglmeier M."/>
            <person name="Klingl A."/>
            <person name="Woyke T."/>
            <person name="Ryan C.M."/>
            <person name="Banfield J.F."/>
        </authorList>
    </citation>
    <scope>NUCLEOTIDE SEQUENCE [LARGE SCALE GENOMIC DNA]</scope>
    <source>
        <strain evidence="3">CG18_big_fil_WC_8_21_14_2_50_37_10</strain>
    </source>
</reference>
<comment type="caution">
    <text evidence="3">The sequence shown here is derived from an EMBL/GenBank/DDBJ whole genome shotgun (WGS) entry which is preliminary data.</text>
</comment>
<accession>A0A2H0FFS1</accession>
<feature type="transmembrane region" description="Helical" evidence="2">
    <location>
        <begin position="23"/>
        <end position="43"/>
    </location>
</feature>
<keyword evidence="1" id="KW-0175">Coiled coil</keyword>
<dbReference type="EMBL" id="PCUC01000143">
    <property type="protein sequence ID" value="PIQ05495.1"/>
    <property type="molecule type" value="Genomic_DNA"/>
</dbReference>
<feature type="coiled-coil region" evidence="1">
    <location>
        <begin position="90"/>
        <end position="181"/>
    </location>
</feature>
<dbReference type="AlphaFoldDB" id="A0A2H0FFS1"/>
<feature type="non-terminal residue" evidence="3">
    <location>
        <position position="1"/>
    </location>
</feature>
<proteinExistence type="predicted"/>
<name>A0A2H0FFS1_9BACT</name>
<keyword evidence="2" id="KW-0472">Membrane</keyword>
<organism evidence="3 4">
    <name type="scientific">Candidatus Nealsonbacteria bacterium CG18_big_fil_WC_8_21_14_2_50_37_10</name>
    <dbReference type="NCBI Taxonomy" id="1974717"/>
    <lineage>
        <taxon>Bacteria</taxon>
        <taxon>Candidatus Nealsoniibacteriota</taxon>
    </lineage>
</organism>
<gene>
    <name evidence="3" type="ORF">COW72_02735</name>
</gene>
<evidence type="ECO:0000256" key="1">
    <source>
        <dbReference type="SAM" id="Coils"/>
    </source>
</evidence>
<feature type="transmembrane region" description="Helical" evidence="2">
    <location>
        <begin position="63"/>
        <end position="83"/>
    </location>
</feature>
<protein>
    <submittedName>
        <fullName evidence="3">Uncharacterized protein</fullName>
    </submittedName>
</protein>
<sequence>WIGAIFYLLVLAWTGNVLPKKKALTLCLLAIFFYSVLVSLEYFQFLPHRVIFGPSLGFYQDPAYILIQILTVAAILFFIAETYGTFSGALKKKQEELSKTQGEVEEARKVLEIKVKARTRELQELAEKQEERVKERTKELQEKIEELERFSRLTVGRELKMVELKREIKKLEEELKGRESK</sequence>
<keyword evidence="2" id="KW-0812">Transmembrane</keyword>
<evidence type="ECO:0000313" key="4">
    <source>
        <dbReference type="Proteomes" id="UP000230778"/>
    </source>
</evidence>
<keyword evidence="2" id="KW-1133">Transmembrane helix</keyword>